<name>A0AAD6K009_9ROSI</name>
<evidence type="ECO:0000313" key="3">
    <source>
        <dbReference type="Proteomes" id="UP001162972"/>
    </source>
</evidence>
<accession>A0AAD6K009</accession>
<sequence length="477" mass="53631">MALALIGESILAAVLEVLMERIVSPAIRDFFKSQKIDDEELKKLKARMRKGVREVQIELTKILQNLEELVDQKDVLGLIERIGGEPSLRRTPTTSLVDESVVYGRAAEKEAIMKLLLEGDDSGKTTERTRHLSYRATKDDSDQTFMAIKNPRLLRTLLCQSGWPSQLVELPANMGSLINLRHLDIQHTKLPEMPLQMGKLTKLRKLTDFFIGKQSGSSIKELGKVHHLSGALSVWNLQNVTDAQDAFEANLKGKEHLEKLELIWDCDMDNSLVHERVLEQLQPPVTVKILSINGLWSKGTPVAPNLKELKLRSCSNLKSLPENMRSFLPSLEKLSIFHCPRLESFPAGGLPSKLEGLAIWGCDKLVAGRTQWDLQSLHVLSRFSIAESDVLECFPEETLLPSSLTHLEIRTQKNLKSLNYKGLKHLTSLRELTVMNCMEVSMPEEGLPPSISSVTIWQCPLLEKECEMGMREGPKVP</sequence>
<dbReference type="InterPro" id="IPR032675">
    <property type="entry name" value="LRR_dom_sf"/>
</dbReference>
<protein>
    <recommendedName>
        <fullName evidence="1">R13L1/DRL21-like LRR repeat region domain-containing protein</fullName>
    </recommendedName>
</protein>
<dbReference type="EMBL" id="JAPFFJ010000012">
    <property type="protein sequence ID" value="KAJ6414429.1"/>
    <property type="molecule type" value="Genomic_DNA"/>
</dbReference>
<gene>
    <name evidence="2" type="ORF">OIU84_003430</name>
</gene>
<dbReference type="Proteomes" id="UP001162972">
    <property type="component" value="Chromosome 3"/>
</dbReference>
<evidence type="ECO:0000259" key="1">
    <source>
        <dbReference type="Pfam" id="PF25019"/>
    </source>
</evidence>
<dbReference type="PANTHER" id="PTHR47186:SF18">
    <property type="entry name" value="RX N-TERMINAL DOMAIN-CONTAINING PROTEIN"/>
    <property type="match status" value="1"/>
</dbReference>
<dbReference type="InterPro" id="IPR056789">
    <property type="entry name" value="LRR_R13L1-DRL21"/>
</dbReference>
<organism evidence="2 3">
    <name type="scientific">Salix udensis</name>
    <dbReference type="NCBI Taxonomy" id="889485"/>
    <lineage>
        <taxon>Eukaryota</taxon>
        <taxon>Viridiplantae</taxon>
        <taxon>Streptophyta</taxon>
        <taxon>Embryophyta</taxon>
        <taxon>Tracheophyta</taxon>
        <taxon>Spermatophyta</taxon>
        <taxon>Magnoliopsida</taxon>
        <taxon>eudicotyledons</taxon>
        <taxon>Gunneridae</taxon>
        <taxon>Pentapetalae</taxon>
        <taxon>rosids</taxon>
        <taxon>fabids</taxon>
        <taxon>Malpighiales</taxon>
        <taxon>Salicaceae</taxon>
        <taxon>Saliceae</taxon>
        <taxon>Salix</taxon>
    </lineage>
</organism>
<dbReference type="Pfam" id="PF25019">
    <property type="entry name" value="LRR_R13L1-DRL21"/>
    <property type="match status" value="1"/>
</dbReference>
<evidence type="ECO:0000313" key="2">
    <source>
        <dbReference type="EMBL" id="KAJ6414429.1"/>
    </source>
</evidence>
<feature type="domain" description="R13L1/DRL21-like LRR repeat region" evidence="1">
    <location>
        <begin position="219"/>
        <end position="339"/>
    </location>
</feature>
<dbReference type="SUPFAM" id="SSF52058">
    <property type="entry name" value="L domain-like"/>
    <property type="match status" value="1"/>
</dbReference>
<comment type="caution">
    <text evidence="2">The sequence shown here is derived from an EMBL/GenBank/DDBJ whole genome shotgun (WGS) entry which is preliminary data.</text>
</comment>
<proteinExistence type="predicted"/>
<dbReference type="Gene3D" id="3.80.10.10">
    <property type="entry name" value="Ribonuclease Inhibitor"/>
    <property type="match status" value="1"/>
</dbReference>
<dbReference type="AlphaFoldDB" id="A0AAD6K009"/>
<keyword evidence="3" id="KW-1185">Reference proteome</keyword>
<dbReference type="PANTHER" id="PTHR47186">
    <property type="entry name" value="LEUCINE-RICH REPEAT-CONTAINING PROTEIN 57"/>
    <property type="match status" value="1"/>
</dbReference>
<reference evidence="2 3" key="1">
    <citation type="journal article" date="2023" name="Int. J. Mol. Sci.">
        <title>De Novo Assembly and Annotation of 11 Diverse Shrub Willow (Salix) Genomes Reveals Novel Gene Organization in Sex-Linked Regions.</title>
        <authorList>
            <person name="Hyden B."/>
            <person name="Feng K."/>
            <person name="Yates T.B."/>
            <person name="Jawdy S."/>
            <person name="Cereghino C."/>
            <person name="Smart L.B."/>
            <person name="Muchero W."/>
        </authorList>
    </citation>
    <scope>NUCLEOTIDE SEQUENCE [LARGE SCALE GENOMIC DNA]</scope>
    <source>
        <tissue evidence="2">Shoot tip</tissue>
    </source>
</reference>